<dbReference type="Pfam" id="PF13443">
    <property type="entry name" value="HTH_26"/>
    <property type="match status" value="1"/>
</dbReference>
<dbReference type="InterPro" id="IPR010982">
    <property type="entry name" value="Lambda_DNA-bd_dom_sf"/>
</dbReference>
<gene>
    <name evidence="2" type="ORF">APZ18_02120</name>
</gene>
<dbReference type="GO" id="GO:0003677">
    <property type="term" value="F:DNA binding"/>
    <property type="evidence" value="ECO:0007669"/>
    <property type="project" value="InterPro"/>
</dbReference>
<dbReference type="AlphaFoldDB" id="A0AAW3JT09"/>
<comment type="caution">
    <text evidence="2">The sequence shown here is derived from an EMBL/GenBank/DDBJ whole genome shotgun (WGS) entry which is preliminary data.</text>
</comment>
<proteinExistence type="predicted"/>
<reference evidence="2 3" key="1">
    <citation type="submission" date="2015-10" db="EMBL/GenBank/DDBJ databases">
        <title>Butyribacter intestini gen. nov., sp. nov., a butyric acid-producing bacterium of the family Lachnospiraceae isolated from the human faeces.</title>
        <authorList>
            <person name="Zou Y."/>
            <person name="Xue W."/>
            <person name="Luo G."/>
            <person name="Lv M."/>
        </authorList>
    </citation>
    <scope>NUCLEOTIDE SEQUENCE [LARGE SCALE GENOMIC DNA]</scope>
    <source>
        <strain evidence="2 3">TF01-11</strain>
    </source>
</reference>
<organism evidence="2 3">
    <name type="scientific">Butyribacter intestini</name>
    <dbReference type="NCBI Taxonomy" id="1703332"/>
    <lineage>
        <taxon>Bacteria</taxon>
        <taxon>Bacillati</taxon>
        <taxon>Bacillota</taxon>
        <taxon>Clostridia</taxon>
        <taxon>Lachnospirales</taxon>
        <taxon>Lachnospiraceae</taxon>
        <taxon>Butyribacter</taxon>
    </lineage>
</organism>
<sequence>MLKYKIDIGDALERIGFNAYKAKTTKLLSQDTLKKVKSDDTNISLKSLNSICMLLDMQPKDLLMYVETEEEKENLKKL</sequence>
<accession>A0AAW3JT09</accession>
<evidence type="ECO:0000313" key="3">
    <source>
        <dbReference type="Proteomes" id="UP000050833"/>
    </source>
</evidence>
<keyword evidence="3" id="KW-1185">Reference proteome</keyword>
<name>A0AAW3JT09_9FIRM</name>
<feature type="domain" description="HTH cro/C1-type" evidence="1">
    <location>
        <begin position="28"/>
        <end position="66"/>
    </location>
</feature>
<evidence type="ECO:0000313" key="2">
    <source>
        <dbReference type="EMBL" id="KQC86012.1"/>
    </source>
</evidence>
<protein>
    <submittedName>
        <fullName evidence="2">Transcriptional regulator</fullName>
    </submittedName>
</protein>
<dbReference type="RefSeq" id="WP_022224873.1">
    <property type="nucleotide sequence ID" value="NZ_LLKB01000001.1"/>
</dbReference>
<dbReference type="Proteomes" id="UP000050833">
    <property type="component" value="Unassembled WGS sequence"/>
</dbReference>
<dbReference type="SUPFAM" id="SSF47413">
    <property type="entry name" value="lambda repressor-like DNA-binding domains"/>
    <property type="match status" value="1"/>
</dbReference>
<dbReference type="InterPro" id="IPR001387">
    <property type="entry name" value="Cro/C1-type_HTH"/>
</dbReference>
<dbReference type="EMBL" id="LLKB01000001">
    <property type="protein sequence ID" value="KQC86012.1"/>
    <property type="molecule type" value="Genomic_DNA"/>
</dbReference>
<evidence type="ECO:0000259" key="1">
    <source>
        <dbReference type="Pfam" id="PF13443"/>
    </source>
</evidence>